<gene>
    <name evidence="2" type="ORF">DEBURN_LOCUS1523</name>
</gene>
<protein>
    <submittedName>
        <fullName evidence="2">1314_t:CDS:1</fullName>
    </submittedName>
</protein>
<sequence>MSQFDNFPKNQPQSMQMDVDVDKMKTIIGESGKSEINFKEDIWTHFTKDGEDKGIVHRRTLQKKCRQVVKSHYPYVKLVISRHWTDKEEKILKNILDKMGEMDKITSEIDWKGVHSQFIEKVGRFDRDKKALQERYRNYIYHKVRLPGDRKKPVFTEDQIKSIIYYREKKEIGWKEISDKLNDSIDRQNEVNKAIDKNIELIPHCTAGQIKNKYSTEIKKGLYALAKAAELVEIEKKLEKMNVNYITI</sequence>
<name>A0A9N8V6V1_9GLOM</name>
<dbReference type="InterPro" id="IPR001005">
    <property type="entry name" value="SANT/Myb"/>
</dbReference>
<comment type="caution">
    <text evidence="2">The sequence shown here is derived from an EMBL/GenBank/DDBJ whole genome shotgun (WGS) entry which is preliminary data.</text>
</comment>
<evidence type="ECO:0000259" key="1">
    <source>
        <dbReference type="PROSITE" id="PS50090"/>
    </source>
</evidence>
<evidence type="ECO:0000313" key="3">
    <source>
        <dbReference type="Proteomes" id="UP000789706"/>
    </source>
</evidence>
<dbReference type="PROSITE" id="PS50090">
    <property type="entry name" value="MYB_LIKE"/>
    <property type="match status" value="1"/>
</dbReference>
<dbReference type="Proteomes" id="UP000789706">
    <property type="component" value="Unassembled WGS sequence"/>
</dbReference>
<organism evidence="2 3">
    <name type="scientific">Diversispora eburnea</name>
    <dbReference type="NCBI Taxonomy" id="1213867"/>
    <lineage>
        <taxon>Eukaryota</taxon>
        <taxon>Fungi</taxon>
        <taxon>Fungi incertae sedis</taxon>
        <taxon>Mucoromycota</taxon>
        <taxon>Glomeromycotina</taxon>
        <taxon>Glomeromycetes</taxon>
        <taxon>Diversisporales</taxon>
        <taxon>Diversisporaceae</taxon>
        <taxon>Diversispora</taxon>
    </lineage>
</organism>
<accession>A0A9N8V6V1</accession>
<evidence type="ECO:0000313" key="2">
    <source>
        <dbReference type="EMBL" id="CAG8442132.1"/>
    </source>
</evidence>
<dbReference type="AlphaFoldDB" id="A0A9N8V6V1"/>
<keyword evidence="3" id="KW-1185">Reference proteome</keyword>
<reference evidence="2" key="1">
    <citation type="submission" date="2021-06" db="EMBL/GenBank/DDBJ databases">
        <authorList>
            <person name="Kallberg Y."/>
            <person name="Tangrot J."/>
            <person name="Rosling A."/>
        </authorList>
    </citation>
    <scope>NUCLEOTIDE SEQUENCE</scope>
    <source>
        <strain evidence="2">AZ414A</strain>
    </source>
</reference>
<feature type="domain" description="Myb-like" evidence="1">
    <location>
        <begin position="84"/>
        <end position="140"/>
    </location>
</feature>
<dbReference type="EMBL" id="CAJVPK010000068">
    <property type="protein sequence ID" value="CAG8442132.1"/>
    <property type="molecule type" value="Genomic_DNA"/>
</dbReference>
<proteinExistence type="predicted"/>